<sequence>MDMNSMEEANRLRKLAGKWRVRHFLEEWVRSTQPRGWCRLTASPQRGICRRRCHSGKFIMVTMETRDYKVFYQ</sequence>
<accession>A0A068WTR0</accession>
<evidence type="ECO:0000313" key="1">
    <source>
        <dbReference type="EMBL" id="CDS21015.1"/>
    </source>
</evidence>
<organism evidence="1">
    <name type="scientific">Echinococcus granulosus</name>
    <name type="common">Hydatid tapeworm</name>
    <dbReference type="NCBI Taxonomy" id="6210"/>
    <lineage>
        <taxon>Eukaryota</taxon>
        <taxon>Metazoa</taxon>
        <taxon>Spiralia</taxon>
        <taxon>Lophotrochozoa</taxon>
        <taxon>Platyhelminthes</taxon>
        <taxon>Cestoda</taxon>
        <taxon>Eucestoda</taxon>
        <taxon>Cyclophyllidea</taxon>
        <taxon>Taeniidae</taxon>
        <taxon>Echinococcus</taxon>
        <taxon>Echinococcus granulosus group</taxon>
    </lineage>
</organism>
<evidence type="ECO:0000313" key="3">
    <source>
        <dbReference type="WBParaSite" id="EgrG_000538800"/>
    </source>
</evidence>
<dbReference type="Proteomes" id="UP000492820">
    <property type="component" value="Unassembled WGS sequence"/>
</dbReference>
<reference evidence="1 2" key="1">
    <citation type="journal article" date="2013" name="Nature">
        <title>The genomes of four tapeworm species reveal adaptations to parasitism.</title>
        <authorList>
            <person name="Tsai I.J."/>
            <person name="Zarowiecki M."/>
            <person name="Holroyd N."/>
            <person name="Garciarrubio A."/>
            <person name="Sanchez-Flores A."/>
            <person name="Brooks K.L."/>
            <person name="Tracey A."/>
            <person name="Bobes R.J."/>
            <person name="Fragoso G."/>
            <person name="Sciutto E."/>
            <person name="Aslett M."/>
            <person name="Beasley H."/>
            <person name="Bennett H.M."/>
            <person name="Cai J."/>
            <person name="Camicia F."/>
            <person name="Clark R."/>
            <person name="Cucher M."/>
            <person name="De Silva N."/>
            <person name="Day T.A."/>
            <person name="Deplazes P."/>
            <person name="Estrada K."/>
            <person name="Fernandez C."/>
            <person name="Holland P.W."/>
            <person name="Hou J."/>
            <person name="Hu S."/>
            <person name="Huckvale T."/>
            <person name="Hung S.S."/>
            <person name="Kamenetzky L."/>
            <person name="Keane J.A."/>
            <person name="Kiss F."/>
            <person name="Koziol U."/>
            <person name="Lambert O."/>
            <person name="Liu K."/>
            <person name="Luo X."/>
            <person name="Luo Y."/>
            <person name="Macchiaroli N."/>
            <person name="Nichol S."/>
            <person name="Paps J."/>
            <person name="Parkinson J."/>
            <person name="Pouchkina-Stantcheva N."/>
            <person name="Riddiford N."/>
            <person name="Rosenzvit M."/>
            <person name="Salinas G."/>
            <person name="Wasmuth J.D."/>
            <person name="Zamanian M."/>
            <person name="Zheng Y."/>
            <person name="Cai X."/>
            <person name="Soberon X."/>
            <person name="Olson P.D."/>
            <person name="Laclette J.P."/>
            <person name="Brehm K."/>
            <person name="Berriman M."/>
            <person name="Garciarrubio A."/>
            <person name="Bobes R.J."/>
            <person name="Fragoso G."/>
            <person name="Sanchez-Flores A."/>
            <person name="Estrada K."/>
            <person name="Cevallos M.A."/>
            <person name="Morett E."/>
            <person name="Gonzalez V."/>
            <person name="Portillo T."/>
            <person name="Ochoa-Leyva A."/>
            <person name="Jose M.V."/>
            <person name="Sciutto E."/>
            <person name="Landa A."/>
            <person name="Jimenez L."/>
            <person name="Valdes V."/>
            <person name="Carrero J.C."/>
            <person name="Larralde C."/>
            <person name="Morales-Montor J."/>
            <person name="Limon-Lason J."/>
            <person name="Soberon X."/>
            <person name="Laclette J.P."/>
        </authorList>
    </citation>
    <scope>NUCLEOTIDE SEQUENCE [LARGE SCALE GENOMIC DNA]</scope>
</reference>
<reference evidence="1" key="2">
    <citation type="submission" date="2014-06" db="EMBL/GenBank/DDBJ databases">
        <authorList>
            <person name="Aslett M."/>
        </authorList>
    </citation>
    <scope>NUCLEOTIDE SEQUENCE</scope>
</reference>
<proteinExistence type="predicted"/>
<protein>
    <submittedName>
        <fullName evidence="1 3">Expressed protein</fullName>
    </submittedName>
</protein>
<dbReference type="WBParaSite" id="EgrG_000538800">
    <property type="protein sequence ID" value="EgrG_000538800"/>
    <property type="gene ID" value="EgrG_000538800"/>
</dbReference>
<name>A0A068WTR0_ECHGR</name>
<dbReference type="AlphaFoldDB" id="A0A068WTR0"/>
<evidence type="ECO:0000313" key="2">
    <source>
        <dbReference type="Proteomes" id="UP000492820"/>
    </source>
</evidence>
<gene>
    <name evidence="1" type="ORF">EgrG_000538800</name>
</gene>
<reference evidence="3" key="3">
    <citation type="submission" date="2020-10" db="UniProtKB">
        <authorList>
            <consortium name="WormBaseParasite"/>
        </authorList>
    </citation>
    <scope>IDENTIFICATION</scope>
</reference>
<dbReference type="EMBL" id="LK028582">
    <property type="protein sequence ID" value="CDS21015.1"/>
    <property type="molecule type" value="Genomic_DNA"/>
</dbReference>